<protein>
    <submittedName>
        <fullName evidence="1">Uncharacterized protein</fullName>
    </submittedName>
</protein>
<gene>
    <name evidence="1" type="ORF">GRAN_1421</name>
</gene>
<dbReference type="AlphaFoldDB" id="A0A4Q0T935"/>
<dbReference type="Proteomes" id="UP000289437">
    <property type="component" value="Unassembled WGS sequence"/>
</dbReference>
<comment type="caution">
    <text evidence="1">The sequence shown here is derived from an EMBL/GenBank/DDBJ whole genome shotgun (WGS) entry which is preliminary data.</text>
</comment>
<sequence>MEEQGGEWHCAGLKMSHSLGYGTYRFVIADSTHFPPSATFDMFMRPDHEDPDQRTGFSIALGQGNKADGPNGDFVVQPYYVPGNSVRFNAPVGIMSYVLRWEPGSAAFKGFSGISPTPRGTVKEQVFRSGIPIPSEERVHFNFYDFHHSKSGLRHPVEIVVEKFEYLP</sequence>
<keyword evidence="2" id="KW-1185">Reference proteome</keyword>
<evidence type="ECO:0000313" key="1">
    <source>
        <dbReference type="EMBL" id="RXH58111.1"/>
    </source>
</evidence>
<evidence type="ECO:0000313" key="2">
    <source>
        <dbReference type="Proteomes" id="UP000289437"/>
    </source>
</evidence>
<reference evidence="1 2" key="1">
    <citation type="submission" date="2018-11" db="EMBL/GenBank/DDBJ databases">
        <authorList>
            <person name="Mardanov A.V."/>
            <person name="Ravin N.V."/>
            <person name="Dedysh S.N."/>
        </authorList>
    </citation>
    <scope>NUCLEOTIDE SEQUENCE [LARGE SCALE GENOMIC DNA]</scope>
    <source>
        <strain evidence="1 2">AF10</strain>
    </source>
</reference>
<proteinExistence type="predicted"/>
<accession>A0A4Q0T935</accession>
<organism evidence="1 2">
    <name type="scientific">Granulicella sibirica</name>
    <dbReference type="NCBI Taxonomy" id="2479048"/>
    <lineage>
        <taxon>Bacteria</taxon>
        <taxon>Pseudomonadati</taxon>
        <taxon>Acidobacteriota</taxon>
        <taxon>Terriglobia</taxon>
        <taxon>Terriglobales</taxon>
        <taxon>Acidobacteriaceae</taxon>
        <taxon>Granulicella</taxon>
    </lineage>
</organism>
<reference evidence="2" key="2">
    <citation type="submission" date="2019-02" db="EMBL/GenBank/DDBJ databases">
        <title>Granulicella sibirica sp. nov., a psychrotolerant acidobacterium isolated from an organic soil layer in forested tundra, West Siberia.</title>
        <authorList>
            <person name="Oshkin I.Y."/>
            <person name="Kulichevskaya I.S."/>
            <person name="Rijpstra W.I.C."/>
            <person name="Sinninghe Damste J.S."/>
            <person name="Rakitin A.L."/>
            <person name="Ravin N.V."/>
            <person name="Dedysh S.N."/>
        </authorList>
    </citation>
    <scope>NUCLEOTIDE SEQUENCE [LARGE SCALE GENOMIC DNA]</scope>
    <source>
        <strain evidence="2">AF10</strain>
    </source>
</reference>
<dbReference type="EMBL" id="RDSM01000001">
    <property type="protein sequence ID" value="RXH58111.1"/>
    <property type="molecule type" value="Genomic_DNA"/>
</dbReference>
<name>A0A4Q0T935_9BACT</name>